<evidence type="ECO:0000313" key="4">
    <source>
        <dbReference type="Proteomes" id="UP001469365"/>
    </source>
</evidence>
<keyword evidence="1" id="KW-0472">Membrane</keyword>
<dbReference type="SUPFAM" id="SSF48317">
    <property type="entry name" value="Acid phosphatase/Vanadium-dependent haloperoxidase"/>
    <property type="match status" value="1"/>
</dbReference>
<name>A0ABU9DQT4_9BACL</name>
<evidence type="ECO:0000259" key="2">
    <source>
        <dbReference type="SMART" id="SM00014"/>
    </source>
</evidence>
<evidence type="ECO:0000313" key="3">
    <source>
        <dbReference type="EMBL" id="MEK8131207.1"/>
    </source>
</evidence>
<dbReference type="Pfam" id="PF01569">
    <property type="entry name" value="PAP2"/>
    <property type="match status" value="1"/>
</dbReference>
<keyword evidence="1" id="KW-1133">Transmembrane helix</keyword>
<keyword evidence="4" id="KW-1185">Reference proteome</keyword>
<feature type="domain" description="Phosphatidic acid phosphatase type 2/haloperoxidase" evidence="2">
    <location>
        <begin position="145"/>
        <end position="269"/>
    </location>
</feature>
<comment type="caution">
    <text evidence="3">The sequence shown here is derived from an EMBL/GenBank/DDBJ whole genome shotgun (WGS) entry which is preliminary data.</text>
</comment>
<dbReference type="Proteomes" id="UP001469365">
    <property type="component" value="Unassembled WGS sequence"/>
</dbReference>
<feature type="transmembrane region" description="Helical" evidence="1">
    <location>
        <begin position="254"/>
        <end position="272"/>
    </location>
</feature>
<dbReference type="EMBL" id="JBBPCC010000019">
    <property type="protein sequence ID" value="MEK8131207.1"/>
    <property type="molecule type" value="Genomic_DNA"/>
</dbReference>
<feature type="transmembrane region" description="Helical" evidence="1">
    <location>
        <begin position="81"/>
        <end position="100"/>
    </location>
</feature>
<dbReference type="CDD" id="cd01610">
    <property type="entry name" value="PAP2_like"/>
    <property type="match status" value="1"/>
</dbReference>
<feature type="transmembrane region" description="Helical" evidence="1">
    <location>
        <begin position="227"/>
        <end position="248"/>
    </location>
</feature>
<evidence type="ECO:0000256" key="1">
    <source>
        <dbReference type="SAM" id="Phobius"/>
    </source>
</evidence>
<sequence>MTFRRLPLLAAGSVLLWTILALWLGLHDLAISRALANPAAAWARWFEAYGEHPAMLLAWAAGQLLYSTARLLTGRARLLRRLLALAVQLAAGLALVHMTLERALTFRLSAAQWMVTLIMLVAVTALVQLALARTPASKLSRFNQAAWLTLLLLGAELAIIHSLKSVWGRVRFRDLLPDGGGYTPWYTPMGPTGNRSFPSSHAANSWTMLVLPVYASAALARPYVIRAAWIAALLWGSLTSYSRLVAGAHYASDLLAGTSITIVLFVVLRRLLLKETATRHPDFMQQRDLRS</sequence>
<protein>
    <submittedName>
        <fullName evidence="3">Phosphatase PAP2 family protein</fullName>
    </submittedName>
</protein>
<dbReference type="SMART" id="SM00014">
    <property type="entry name" value="acidPPc"/>
    <property type="match status" value="1"/>
</dbReference>
<reference evidence="3 4" key="1">
    <citation type="submission" date="2024-04" db="EMBL/GenBank/DDBJ databases">
        <title>draft genome sequnece of Paenibacillus filicis.</title>
        <authorList>
            <person name="Kim D.-U."/>
        </authorList>
    </citation>
    <scope>NUCLEOTIDE SEQUENCE [LARGE SCALE GENOMIC DNA]</scope>
    <source>
        <strain evidence="3 4">KACC14197</strain>
    </source>
</reference>
<feature type="transmembrane region" description="Helical" evidence="1">
    <location>
        <begin position="112"/>
        <end position="132"/>
    </location>
</feature>
<gene>
    <name evidence="3" type="ORF">WMW72_25195</name>
</gene>
<dbReference type="InterPro" id="IPR036938">
    <property type="entry name" value="PAP2/HPO_sf"/>
</dbReference>
<dbReference type="InterPro" id="IPR000326">
    <property type="entry name" value="PAP2/HPO"/>
</dbReference>
<dbReference type="RefSeq" id="WP_341418335.1">
    <property type="nucleotide sequence ID" value="NZ_JBBPCC010000019.1"/>
</dbReference>
<proteinExistence type="predicted"/>
<keyword evidence="1" id="KW-0812">Transmembrane</keyword>
<organism evidence="3 4">
    <name type="scientific">Paenibacillus filicis</name>
    <dbReference type="NCBI Taxonomy" id="669464"/>
    <lineage>
        <taxon>Bacteria</taxon>
        <taxon>Bacillati</taxon>
        <taxon>Bacillota</taxon>
        <taxon>Bacilli</taxon>
        <taxon>Bacillales</taxon>
        <taxon>Paenibacillaceae</taxon>
        <taxon>Paenibacillus</taxon>
    </lineage>
</organism>
<accession>A0ABU9DQT4</accession>
<dbReference type="Gene3D" id="1.20.144.10">
    <property type="entry name" value="Phosphatidic acid phosphatase type 2/haloperoxidase"/>
    <property type="match status" value="1"/>
</dbReference>